<proteinExistence type="inferred from homology"/>
<protein>
    <recommendedName>
        <fullName evidence="7">Ribonuclease</fullName>
        <ecNumber evidence="7">3.1.26.4</ecNumber>
    </recommendedName>
</protein>
<keyword evidence="2 7" id="KW-0540">Nuclease</keyword>
<dbReference type="PROSITE" id="PS51975">
    <property type="entry name" value="RNASE_H_2"/>
    <property type="match status" value="1"/>
</dbReference>
<feature type="domain" description="RNase H type-2" evidence="8">
    <location>
        <begin position="1"/>
        <end position="195"/>
    </location>
</feature>
<accession>E4X767</accession>
<dbReference type="Gene3D" id="3.30.420.10">
    <property type="entry name" value="Ribonuclease H-like superfamily/Ribonuclease H"/>
    <property type="match status" value="1"/>
</dbReference>
<organism evidence="9">
    <name type="scientific">Oikopleura dioica</name>
    <name type="common">Tunicate</name>
    <dbReference type="NCBI Taxonomy" id="34765"/>
    <lineage>
        <taxon>Eukaryota</taxon>
        <taxon>Metazoa</taxon>
        <taxon>Chordata</taxon>
        <taxon>Tunicata</taxon>
        <taxon>Appendicularia</taxon>
        <taxon>Copelata</taxon>
        <taxon>Oikopleuridae</taxon>
        <taxon>Oikopleura</taxon>
    </lineage>
</organism>
<evidence type="ECO:0000256" key="7">
    <source>
        <dbReference type="RuleBase" id="RU003515"/>
    </source>
</evidence>
<dbReference type="Gene3D" id="1.10.10.460">
    <property type="entry name" value="Ribonuclease hii. Domain 2"/>
    <property type="match status" value="1"/>
</dbReference>
<dbReference type="InParanoid" id="E4X767"/>
<reference evidence="9" key="1">
    <citation type="journal article" date="2010" name="Science">
        <title>Plasticity of animal genome architecture unmasked by rapid evolution of a pelagic tunicate.</title>
        <authorList>
            <person name="Denoeud F."/>
            <person name="Henriet S."/>
            <person name="Mungpakdee S."/>
            <person name="Aury J.M."/>
            <person name="Da Silva C."/>
            <person name="Brinkmann H."/>
            <person name="Mikhaleva J."/>
            <person name="Olsen L.C."/>
            <person name="Jubin C."/>
            <person name="Canestro C."/>
            <person name="Bouquet J.M."/>
            <person name="Danks G."/>
            <person name="Poulain J."/>
            <person name="Campsteijn C."/>
            <person name="Adamski M."/>
            <person name="Cross I."/>
            <person name="Yadetie F."/>
            <person name="Muffato M."/>
            <person name="Louis A."/>
            <person name="Butcher S."/>
            <person name="Tsagkogeorga G."/>
            <person name="Konrad A."/>
            <person name="Singh S."/>
            <person name="Jensen M.F."/>
            <person name="Cong E.H."/>
            <person name="Eikeseth-Otteraa H."/>
            <person name="Noel B."/>
            <person name="Anthouard V."/>
            <person name="Porcel B.M."/>
            <person name="Kachouri-Lafond R."/>
            <person name="Nishino A."/>
            <person name="Ugolini M."/>
            <person name="Chourrout P."/>
            <person name="Nishida H."/>
            <person name="Aasland R."/>
            <person name="Huzurbazar S."/>
            <person name="Westhof E."/>
            <person name="Delsuc F."/>
            <person name="Lehrach H."/>
            <person name="Reinhardt R."/>
            <person name="Weissenbach J."/>
            <person name="Roy S.W."/>
            <person name="Artiguenave F."/>
            <person name="Postlethwait J.H."/>
            <person name="Manak J.R."/>
            <person name="Thompson E.M."/>
            <person name="Jaillon O."/>
            <person name="Du Pasquier L."/>
            <person name="Boudinot P."/>
            <person name="Liberles D.A."/>
            <person name="Volff J.N."/>
            <person name="Philippe H."/>
            <person name="Lenhard B."/>
            <person name="Roest Crollius H."/>
            <person name="Wincker P."/>
            <person name="Chourrout D."/>
        </authorList>
    </citation>
    <scope>NUCLEOTIDE SEQUENCE [LARGE SCALE GENOMIC DNA]</scope>
</reference>
<sequence>MVYAAAFCAITEHQKVRDECGANDSKQLEEVDRERMLKSIDKSGWIGYTGVVLPPAYISKSMLRRIKYNLNEMSHDTAISMIRRAIDYHGINVKSVFVDTVGKPEKYQDKLLRYFPQLSIKVESKADATYPIVGAASIIAKVTRDKLVHNWDHVEPSVNKSIEVGSGYPGDPKTKNWIRQHLDHIFGVGLNSFSY</sequence>
<comment type="function">
    <text evidence="7">Endonuclease that specifically degrades the RNA of RNA-DNA hybrids.</text>
</comment>
<dbReference type="GO" id="GO:0006298">
    <property type="term" value="P:mismatch repair"/>
    <property type="evidence" value="ECO:0007669"/>
    <property type="project" value="TreeGrafter"/>
</dbReference>
<dbReference type="Pfam" id="PF01351">
    <property type="entry name" value="RNase_HII"/>
    <property type="match status" value="1"/>
</dbReference>
<dbReference type="GO" id="GO:0004523">
    <property type="term" value="F:RNA-DNA hybrid ribonuclease activity"/>
    <property type="evidence" value="ECO:0007669"/>
    <property type="project" value="UniProtKB-EC"/>
</dbReference>
<evidence type="ECO:0000256" key="1">
    <source>
        <dbReference type="ARBA" id="ARBA00000077"/>
    </source>
</evidence>
<dbReference type="EMBL" id="FN653027">
    <property type="protein sequence ID" value="CBY08009.1"/>
    <property type="molecule type" value="Genomic_DNA"/>
</dbReference>
<comment type="caution">
    <text evidence="6">Lacks conserved residue(s) required for the propagation of feature annotation.</text>
</comment>
<keyword evidence="10" id="KW-1185">Reference proteome</keyword>
<evidence type="ECO:0000256" key="5">
    <source>
        <dbReference type="ARBA" id="ARBA00022801"/>
    </source>
</evidence>
<dbReference type="AlphaFoldDB" id="E4X767"/>
<gene>
    <name evidence="9" type="ORF">GSOID_T00003376001</name>
</gene>
<dbReference type="SUPFAM" id="SSF53098">
    <property type="entry name" value="Ribonuclease H-like"/>
    <property type="match status" value="1"/>
</dbReference>
<dbReference type="PANTHER" id="PTHR10954:SF7">
    <property type="entry name" value="RIBONUCLEASE H2 SUBUNIT A"/>
    <property type="match status" value="1"/>
</dbReference>
<comment type="catalytic activity">
    <reaction evidence="1 7">
        <text>Endonucleolytic cleavage to 5'-phosphomonoester.</text>
        <dbReference type="EC" id="3.1.26.4"/>
    </reaction>
</comment>
<evidence type="ECO:0000313" key="10">
    <source>
        <dbReference type="Proteomes" id="UP000001307"/>
    </source>
</evidence>
<evidence type="ECO:0000256" key="6">
    <source>
        <dbReference type="PROSITE-ProRule" id="PRU01319"/>
    </source>
</evidence>
<evidence type="ECO:0000256" key="4">
    <source>
        <dbReference type="ARBA" id="ARBA00022759"/>
    </source>
</evidence>
<dbReference type="InterPro" id="IPR012337">
    <property type="entry name" value="RNaseH-like_sf"/>
</dbReference>
<dbReference type="InterPro" id="IPR024567">
    <property type="entry name" value="RNase_HII/HIII_dom"/>
</dbReference>
<evidence type="ECO:0000256" key="3">
    <source>
        <dbReference type="ARBA" id="ARBA00022723"/>
    </source>
</evidence>
<dbReference type="EC" id="3.1.26.4" evidence="7"/>
<dbReference type="GO" id="GO:0003723">
    <property type="term" value="F:RNA binding"/>
    <property type="evidence" value="ECO:0007669"/>
    <property type="project" value="UniProtKB-UniRule"/>
</dbReference>
<dbReference type="PANTHER" id="PTHR10954">
    <property type="entry name" value="RIBONUCLEASE H2 SUBUNIT A"/>
    <property type="match status" value="1"/>
</dbReference>
<dbReference type="FunCoup" id="E4X767">
    <property type="interactions" value="246"/>
</dbReference>
<name>E4X767_OIKDI</name>
<dbReference type="GO" id="GO:0043137">
    <property type="term" value="P:DNA replication, removal of RNA primer"/>
    <property type="evidence" value="ECO:0007669"/>
    <property type="project" value="TreeGrafter"/>
</dbReference>
<dbReference type="InterPro" id="IPR023160">
    <property type="entry name" value="RNase_HII_hlx-loop-hlx_cap_dom"/>
</dbReference>
<evidence type="ECO:0000313" key="9">
    <source>
        <dbReference type="EMBL" id="CBY08009.1"/>
    </source>
</evidence>
<dbReference type="CDD" id="cd07181">
    <property type="entry name" value="RNase_HII_eukaryota_like"/>
    <property type="match status" value="1"/>
</dbReference>
<dbReference type="OrthoDB" id="7462577at2759"/>
<keyword evidence="3" id="KW-0479">Metal-binding</keyword>
<dbReference type="InterPro" id="IPR036397">
    <property type="entry name" value="RNaseH_sf"/>
</dbReference>
<evidence type="ECO:0000256" key="2">
    <source>
        <dbReference type="ARBA" id="ARBA00022722"/>
    </source>
</evidence>
<keyword evidence="4 7" id="KW-0255">Endonuclease</keyword>
<dbReference type="GO" id="GO:0046872">
    <property type="term" value="F:metal ion binding"/>
    <property type="evidence" value="ECO:0007669"/>
    <property type="project" value="UniProtKB-KW"/>
</dbReference>
<comment type="similarity">
    <text evidence="7">Belongs to the RNase HII family.</text>
</comment>
<dbReference type="InterPro" id="IPR001352">
    <property type="entry name" value="RNase_HII/HIII"/>
</dbReference>
<dbReference type="GO" id="GO:0032299">
    <property type="term" value="C:ribonuclease H2 complex"/>
    <property type="evidence" value="ECO:0007669"/>
    <property type="project" value="TreeGrafter"/>
</dbReference>
<keyword evidence="5 7" id="KW-0378">Hydrolase</keyword>
<dbReference type="Proteomes" id="UP000001307">
    <property type="component" value="Unassembled WGS sequence"/>
</dbReference>
<evidence type="ECO:0000259" key="8">
    <source>
        <dbReference type="PROSITE" id="PS51975"/>
    </source>
</evidence>